<sequence>MTISDFAFSPSTLTVSKGTTVMWTNNDSAPHTVTSSGSGSLNSPDLESGDSYTFTFNSAGTFSYYCAIHPSMHGTVIVK</sequence>
<keyword evidence="3" id="KW-0574">Periplasm</keyword>
<dbReference type="InterPro" id="IPR052721">
    <property type="entry name" value="ET_Amicyanin"/>
</dbReference>
<evidence type="ECO:0000256" key="4">
    <source>
        <dbReference type="ARBA" id="ARBA00022982"/>
    </source>
</evidence>
<evidence type="ECO:0000313" key="6">
    <source>
        <dbReference type="EMBL" id="WXK74870.1"/>
    </source>
</evidence>
<evidence type="ECO:0000313" key="7">
    <source>
        <dbReference type="Proteomes" id="UP001626628"/>
    </source>
</evidence>
<accession>A0ABZ2QEM2</accession>
<dbReference type="CDD" id="cd13921">
    <property type="entry name" value="Amicyanin"/>
    <property type="match status" value="1"/>
</dbReference>
<dbReference type="InterPro" id="IPR008972">
    <property type="entry name" value="Cupredoxin"/>
</dbReference>
<evidence type="ECO:0000256" key="3">
    <source>
        <dbReference type="ARBA" id="ARBA00022764"/>
    </source>
</evidence>
<dbReference type="RefSeq" id="WP_407285082.1">
    <property type="nucleotide sequence ID" value="NZ_CP147982.1"/>
</dbReference>
<keyword evidence="4" id="KW-0249">Electron transport</keyword>
<dbReference type="InterPro" id="IPR002386">
    <property type="entry name" value="Amicyanin/Pseudoazurin"/>
</dbReference>
<dbReference type="InterPro" id="IPR035668">
    <property type="entry name" value="Amicyanin"/>
</dbReference>
<name>A0ABZ2QEM2_9ACTN</name>
<comment type="subcellular location">
    <subcellularLocation>
        <location evidence="1">Periplasm</location>
    </subcellularLocation>
</comment>
<evidence type="ECO:0000256" key="1">
    <source>
        <dbReference type="ARBA" id="ARBA00004418"/>
    </source>
</evidence>
<dbReference type="Proteomes" id="UP001626628">
    <property type="component" value="Chromosome"/>
</dbReference>
<evidence type="ECO:0000259" key="5">
    <source>
        <dbReference type="Pfam" id="PF13473"/>
    </source>
</evidence>
<dbReference type="PANTHER" id="PTHR36507">
    <property type="entry name" value="BLL1555 PROTEIN"/>
    <property type="match status" value="1"/>
</dbReference>
<keyword evidence="2" id="KW-0813">Transport</keyword>
<protein>
    <submittedName>
        <fullName evidence="6">Cupredoxin family copper-binding protein</fullName>
    </submittedName>
</protein>
<dbReference type="PANTHER" id="PTHR36507:SF1">
    <property type="entry name" value="BLL1555 PROTEIN"/>
    <property type="match status" value="1"/>
</dbReference>
<dbReference type="Pfam" id="PF13473">
    <property type="entry name" value="Cupredoxin_1"/>
    <property type="match status" value="1"/>
</dbReference>
<keyword evidence="7" id="KW-1185">Reference proteome</keyword>
<proteinExistence type="predicted"/>
<dbReference type="EMBL" id="CP147982">
    <property type="protein sequence ID" value="WXK74870.1"/>
    <property type="molecule type" value="Genomic_DNA"/>
</dbReference>
<feature type="domain" description="EfeO-type cupredoxin-like" evidence="5">
    <location>
        <begin position="2"/>
        <end position="78"/>
    </location>
</feature>
<dbReference type="InterPro" id="IPR028096">
    <property type="entry name" value="EfeO_Cupredoxin"/>
</dbReference>
<dbReference type="Gene3D" id="2.60.40.420">
    <property type="entry name" value="Cupredoxins - blue copper proteins"/>
    <property type="match status" value="1"/>
</dbReference>
<dbReference type="SUPFAM" id="SSF49503">
    <property type="entry name" value="Cupredoxins"/>
    <property type="match status" value="1"/>
</dbReference>
<organism evidence="6 7">
    <name type="scientific">Streptomyces sirii</name>
    <dbReference type="NCBI Taxonomy" id="3127701"/>
    <lineage>
        <taxon>Bacteria</taxon>
        <taxon>Bacillati</taxon>
        <taxon>Actinomycetota</taxon>
        <taxon>Actinomycetes</taxon>
        <taxon>Kitasatosporales</taxon>
        <taxon>Streptomycetaceae</taxon>
        <taxon>Streptomyces</taxon>
    </lineage>
</organism>
<reference evidence="6 7" key="1">
    <citation type="submission" date="2024-03" db="EMBL/GenBank/DDBJ databases">
        <title>The complete genome of Streptomyces sirii sp.nov.</title>
        <authorList>
            <person name="Zakalyukina Y.V."/>
            <person name="Belik A.R."/>
            <person name="Biryukov M.V."/>
            <person name="Baturina O.A."/>
            <person name="Kabilov M.R."/>
        </authorList>
    </citation>
    <scope>NUCLEOTIDE SEQUENCE [LARGE SCALE GENOMIC DNA]</scope>
    <source>
        <strain evidence="6 7">BP-8</strain>
    </source>
</reference>
<evidence type="ECO:0000256" key="2">
    <source>
        <dbReference type="ARBA" id="ARBA00022448"/>
    </source>
</evidence>
<dbReference type="PRINTS" id="PR00155">
    <property type="entry name" value="AMICYANIN"/>
</dbReference>
<gene>
    <name evidence="6" type="ORF">WAB15_02185</name>
</gene>